<dbReference type="RefSeq" id="WP_115867959.1">
    <property type="nucleotide sequence ID" value="NZ_QREG01000008.1"/>
</dbReference>
<keyword evidence="6" id="KW-0333">Golgi apparatus</keyword>
<dbReference type="InterPro" id="IPR029044">
    <property type="entry name" value="Nucleotide-diphossugar_trans"/>
</dbReference>
<dbReference type="Proteomes" id="UP000256779">
    <property type="component" value="Unassembled WGS sequence"/>
</dbReference>
<dbReference type="Gene3D" id="3.90.550.10">
    <property type="entry name" value="Spore Coat Polysaccharide Biosynthesis Protein SpsA, Chain A"/>
    <property type="match status" value="1"/>
</dbReference>
<sequence length="484" mass="54932">MDWIVVGGYVFALLVITIFSLEQLYLAILYMRKKQTTTSTPPLSHFPQVTIQLPVYNEKYVVKRLIDCICALDYPLDRLEIQVLDDSTDETKHLIAERVAYWQSKGINIEQISRPERVGFKAGALQYGLEHASGELIAIFDADFLPEKDFLLSTLPHFKPETGMVQTRWGHLNENYSLLTRMQAFGLNAHFSVEQTGRNSSGKFMNFNGTAGIWRKQCIEEAGGWHYDTLTEDLDLSYRAQLKGWKFTYLENITSPAELPVLVPAIKSQQYRWNKGAAEVARKNALSILKSSQSLHVKLHAVLHLFNSSVFLFLFLAATLSVPMLLIKQNRPEYQLVFQAATVFVVGFIAMSIFYWVAARATTPNFNLRYYLKHFPLFLTFTMGMALHNAIAVAEGYLGIKSPFIRTPKFNIRNKKDSWKGNTYLRQQLTPLTLLEGFFAAYFAAGVAIDIWLQDWGLVLFHGMLAIGLGAVFILSVKPLRTTG</sequence>
<evidence type="ECO:0000256" key="5">
    <source>
        <dbReference type="ARBA" id="ARBA00022989"/>
    </source>
</evidence>
<dbReference type="SUPFAM" id="SSF53448">
    <property type="entry name" value="Nucleotide-diphospho-sugar transferases"/>
    <property type="match status" value="1"/>
</dbReference>
<evidence type="ECO:0000256" key="7">
    <source>
        <dbReference type="ARBA" id="ARBA00023136"/>
    </source>
</evidence>
<keyword evidence="8" id="KW-0961">Cell wall biogenesis/degradation</keyword>
<keyword evidence="11" id="KW-1185">Reference proteome</keyword>
<evidence type="ECO:0000256" key="8">
    <source>
        <dbReference type="ARBA" id="ARBA00023316"/>
    </source>
</evidence>
<dbReference type="FunFam" id="3.90.550.10:FF:000057">
    <property type="entry name" value="Glycosyltransferase-like protein, family 2"/>
    <property type="match status" value="1"/>
</dbReference>
<evidence type="ECO:0000256" key="2">
    <source>
        <dbReference type="ARBA" id="ARBA00022676"/>
    </source>
</evidence>
<dbReference type="CDD" id="cd06437">
    <property type="entry name" value="CESA_CaSu_A2"/>
    <property type="match status" value="1"/>
</dbReference>
<name>A0A3D9L4K7_MARFU</name>
<evidence type="ECO:0000256" key="3">
    <source>
        <dbReference type="ARBA" id="ARBA00022679"/>
    </source>
</evidence>
<feature type="transmembrane region" description="Helical" evidence="9">
    <location>
        <begin position="459"/>
        <end position="477"/>
    </location>
</feature>
<evidence type="ECO:0000313" key="11">
    <source>
        <dbReference type="Proteomes" id="UP000256779"/>
    </source>
</evidence>
<organism evidence="10 11">
    <name type="scientific">Marinoscillum furvescens DSM 4134</name>
    <dbReference type="NCBI Taxonomy" id="1122208"/>
    <lineage>
        <taxon>Bacteria</taxon>
        <taxon>Pseudomonadati</taxon>
        <taxon>Bacteroidota</taxon>
        <taxon>Cytophagia</taxon>
        <taxon>Cytophagales</taxon>
        <taxon>Reichenbachiellaceae</taxon>
        <taxon>Marinoscillum</taxon>
    </lineage>
</organism>
<gene>
    <name evidence="10" type="ORF">C7460_10838</name>
</gene>
<dbReference type="GO" id="GO:0071555">
    <property type="term" value="P:cell wall organization"/>
    <property type="evidence" value="ECO:0007669"/>
    <property type="project" value="UniProtKB-KW"/>
</dbReference>
<feature type="transmembrane region" description="Helical" evidence="9">
    <location>
        <begin position="432"/>
        <end position="453"/>
    </location>
</feature>
<evidence type="ECO:0000256" key="1">
    <source>
        <dbReference type="ARBA" id="ARBA00004653"/>
    </source>
</evidence>
<dbReference type="OrthoDB" id="9806824at2"/>
<keyword evidence="7 9" id="KW-0472">Membrane</keyword>
<evidence type="ECO:0000256" key="4">
    <source>
        <dbReference type="ARBA" id="ARBA00022692"/>
    </source>
</evidence>
<dbReference type="PANTHER" id="PTHR32044">
    <property type="entry name" value="GLUCOMANNAN 4-BETA-MANNOSYLTRANSFERASE 9"/>
    <property type="match status" value="1"/>
</dbReference>
<keyword evidence="4 9" id="KW-0812">Transmembrane</keyword>
<protein>
    <submittedName>
        <fullName evidence="10">Cellulose synthase/poly-beta-1,6-N-acetylglucosamine synthase-like glycosyltransferase</fullName>
    </submittedName>
</protein>
<feature type="transmembrane region" description="Helical" evidence="9">
    <location>
        <begin position="7"/>
        <end position="31"/>
    </location>
</feature>
<reference evidence="10 11" key="1">
    <citation type="submission" date="2018-07" db="EMBL/GenBank/DDBJ databases">
        <title>Genomic Encyclopedia of Type Strains, Phase IV (KMG-IV): sequencing the most valuable type-strain genomes for metagenomic binning, comparative biology and taxonomic classification.</title>
        <authorList>
            <person name="Goeker M."/>
        </authorList>
    </citation>
    <scope>NUCLEOTIDE SEQUENCE [LARGE SCALE GENOMIC DNA]</scope>
    <source>
        <strain evidence="10 11">DSM 4134</strain>
    </source>
</reference>
<comment type="caution">
    <text evidence="10">The sequence shown here is derived from an EMBL/GenBank/DDBJ whole genome shotgun (WGS) entry which is preliminary data.</text>
</comment>
<accession>A0A3D9L4K7</accession>
<dbReference type="PANTHER" id="PTHR32044:SF80">
    <property type="entry name" value="XYLOGLUCAN GLYCOSYLTRANSFERASE 2-RELATED"/>
    <property type="match status" value="1"/>
</dbReference>
<evidence type="ECO:0000256" key="6">
    <source>
        <dbReference type="ARBA" id="ARBA00023034"/>
    </source>
</evidence>
<keyword evidence="2" id="KW-0328">Glycosyltransferase</keyword>
<feature type="transmembrane region" description="Helical" evidence="9">
    <location>
        <begin position="301"/>
        <end position="327"/>
    </location>
</feature>
<dbReference type="EMBL" id="QREG01000008">
    <property type="protein sequence ID" value="RED99422.1"/>
    <property type="molecule type" value="Genomic_DNA"/>
</dbReference>
<keyword evidence="5 9" id="KW-1133">Transmembrane helix</keyword>
<comment type="subcellular location">
    <subcellularLocation>
        <location evidence="1">Golgi apparatus membrane</location>
        <topology evidence="1">Multi-pass membrane protein</topology>
    </subcellularLocation>
</comment>
<proteinExistence type="predicted"/>
<evidence type="ECO:0000313" key="10">
    <source>
        <dbReference type="EMBL" id="RED99422.1"/>
    </source>
</evidence>
<evidence type="ECO:0000256" key="9">
    <source>
        <dbReference type="SAM" id="Phobius"/>
    </source>
</evidence>
<dbReference type="AlphaFoldDB" id="A0A3D9L4K7"/>
<feature type="transmembrane region" description="Helical" evidence="9">
    <location>
        <begin position="336"/>
        <end position="357"/>
    </location>
</feature>
<dbReference type="GO" id="GO:0016757">
    <property type="term" value="F:glycosyltransferase activity"/>
    <property type="evidence" value="ECO:0007669"/>
    <property type="project" value="UniProtKB-KW"/>
</dbReference>
<keyword evidence="3 10" id="KW-0808">Transferase</keyword>
<dbReference type="Pfam" id="PF13641">
    <property type="entry name" value="Glyco_tranf_2_3"/>
    <property type="match status" value="1"/>
</dbReference>